<dbReference type="InterPro" id="IPR001810">
    <property type="entry name" value="F-box_dom"/>
</dbReference>
<dbReference type="SMR" id="A0A3B6N1B9"/>
<dbReference type="Gramene" id="TraesLAC5D03G03183500.2">
    <property type="protein sequence ID" value="TraesLAC5D03G03183500.2"/>
    <property type="gene ID" value="TraesLAC5D03G03183500"/>
</dbReference>
<evidence type="ECO:0000313" key="3">
    <source>
        <dbReference type="EnsemblPlants" id="TraesCS5D02G543700.1"/>
    </source>
</evidence>
<dbReference type="Gramene" id="TraesSTA5D03G03218850.1">
    <property type="protein sequence ID" value="TraesSTA5D03G03218850.1"/>
    <property type="gene ID" value="TraesSTA5D03G03218850"/>
</dbReference>
<gene>
    <name evidence="3" type="primary">LOC123123850</name>
</gene>
<evidence type="ECO:0000313" key="4">
    <source>
        <dbReference type="Proteomes" id="UP000019116"/>
    </source>
</evidence>
<evidence type="ECO:0000259" key="2">
    <source>
        <dbReference type="Pfam" id="PF23635"/>
    </source>
</evidence>
<dbReference type="Gramene" id="TraesROB_scaffold_042739_01G000100.1">
    <property type="protein sequence ID" value="TraesROB_scaffold_042739_01G000100.1"/>
    <property type="gene ID" value="TraesROB_scaffold_042739_01G000100"/>
</dbReference>
<dbReference type="Gramene" id="TraesCS5D02G543700.1">
    <property type="protein sequence ID" value="TraesCS5D02G543700.1"/>
    <property type="gene ID" value="TraesCS5D02G543700"/>
</dbReference>
<dbReference type="STRING" id="4565.A0A3B6N1B9"/>
<dbReference type="Gene3D" id="1.20.1280.50">
    <property type="match status" value="1"/>
</dbReference>
<dbReference type="InterPro" id="IPR056594">
    <property type="entry name" value="AT5G49610-like_b-prop"/>
</dbReference>
<dbReference type="InterPro" id="IPR036047">
    <property type="entry name" value="F-box-like_dom_sf"/>
</dbReference>
<proteinExistence type="predicted"/>
<reference evidence="3" key="1">
    <citation type="submission" date="2018-08" db="EMBL/GenBank/DDBJ databases">
        <authorList>
            <person name="Rossello M."/>
        </authorList>
    </citation>
    <scope>NUCLEOTIDE SEQUENCE [LARGE SCALE GENOMIC DNA]</scope>
    <source>
        <strain evidence="3">cv. Chinese Spring</strain>
    </source>
</reference>
<dbReference type="OrthoDB" id="600245at2759"/>
<feature type="domain" description="F-box" evidence="1">
    <location>
        <begin position="17"/>
        <end position="53"/>
    </location>
</feature>
<dbReference type="InterPro" id="IPR011043">
    <property type="entry name" value="Gal_Oxase/kelch_b-propeller"/>
</dbReference>
<dbReference type="Gramene" id="TraesJUL5D03G03253400.1">
    <property type="protein sequence ID" value="TraesJUL5D03G03253400.1"/>
    <property type="gene ID" value="TraesJUL5D03G03253400"/>
</dbReference>
<dbReference type="Gramene" id="TraesLDM5D03G03232700.1">
    <property type="protein sequence ID" value="TraesLDM5D03G03232700.1"/>
    <property type="gene ID" value="TraesLDM5D03G03232700"/>
</dbReference>
<dbReference type="Gramene" id="TraesNOR5D03G03258270.1">
    <property type="protein sequence ID" value="TraesNOR5D03G03258270.1"/>
    <property type="gene ID" value="TraesNOR5D03G03258270"/>
</dbReference>
<dbReference type="Gramene" id="TraesMAC5D03G03227200.2">
    <property type="protein sequence ID" value="TraesMAC5D03G03227200.2"/>
    <property type="gene ID" value="TraesMAC5D03G03227200"/>
</dbReference>
<dbReference type="PANTHER" id="PTHR32133">
    <property type="entry name" value="OS07G0120400 PROTEIN"/>
    <property type="match status" value="1"/>
</dbReference>
<sequence>MSSARSPSAAPAPLDDDDLLPEILLRLPPQPSSLPRASLVSKRWRSVASDSAFSRRFRRHHRLNPPLLGFFRVELRGRFEPRFEPSLDAPNRVPPERLSWRWNEGDDCYDLVGCRHGLVLVLNRAHTQVLVWDPVTGDRHRVAVLPGFKIAGAPISGTVLRGAGDDDHFQVVLVGTDGEEGHITEAIAYVYSSETGAWGDPISTPLPSKHAIVSVNKTAVMVGDFIYWLLKSDEILEFDLDRKRLSLIPVPACLDLGSGSFFFSVIRADGGGLGFIFLSGFNAQLWKRKTDSDGVTSWVLEKTIEIDRLLPPEDVEARRSLMILAYAEDNDTALMWTGVGLRGRIFTMQLKSLKFEELLRNTTFGYFHLFESVYAAETCIGGGAGILHNT</sequence>
<dbReference type="Pfam" id="PF23635">
    <property type="entry name" value="Beta-prop_AT5G49610-like"/>
    <property type="match status" value="1"/>
</dbReference>
<dbReference type="Gramene" id="TraesLAC5D03G03183500.1">
    <property type="protein sequence ID" value="TraesLAC5D03G03183500.1"/>
    <property type="gene ID" value="TraesLAC5D03G03183500"/>
</dbReference>
<dbReference type="RefSeq" id="XP_044400421.1">
    <property type="nucleotide sequence ID" value="XM_044544486.1"/>
</dbReference>
<dbReference type="AlphaFoldDB" id="A0A3B6N1B9"/>
<name>A0A3B6N1B9_WHEAT</name>
<dbReference type="Gramene" id="TraesARI5D03G03181880.2">
    <property type="protein sequence ID" value="TraesARI5D03G03181880.2"/>
    <property type="gene ID" value="TraesARI5D03G03181880"/>
</dbReference>
<protein>
    <submittedName>
        <fullName evidence="3">Uncharacterized protein</fullName>
    </submittedName>
</protein>
<dbReference type="Gramene" id="TraesCAD_scaffold_047160_01G000100.1">
    <property type="protein sequence ID" value="TraesCAD_scaffold_047160_01G000100.1"/>
    <property type="gene ID" value="TraesCAD_scaffold_047160_01G000100"/>
</dbReference>
<dbReference type="Gramene" id="TraesLDM5D03G03232700.2">
    <property type="protein sequence ID" value="TraesLDM5D03G03232700.2"/>
    <property type="gene ID" value="TraesLDM5D03G03232700"/>
</dbReference>
<organism evidence="3">
    <name type="scientific">Triticum aestivum</name>
    <name type="common">Wheat</name>
    <dbReference type="NCBI Taxonomy" id="4565"/>
    <lineage>
        <taxon>Eukaryota</taxon>
        <taxon>Viridiplantae</taxon>
        <taxon>Streptophyta</taxon>
        <taxon>Embryophyta</taxon>
        <taxon>Tracheophyta</taxon>
        <taxon>Spermatophyta</taxon>
        <taxon>Magnoliopsida</taxon>
        <taxon>Liliopsida</taxon>
        <taxon>Poales</taxon>
        <taxon>Poaceae</taxon>
        <taxon>BOP clade</taxon>
        <taxon>Pooideae</taxon>
        <taxon>Triticodae</taxon>
        <taxon>Triticeae</taxon>
        <taxon>Triticinae</taxon>
        <taxon>Triticum</taxon>
    </lineage>
</organism>
<reference evidence="3" key="2">
    <citation type="submission" date="2018-10" db="UniProtKB">
        <authorList>
            <consortium name="EnsemblPlants"/>
        </authorList>
    </citation>
    <scope>IDENTIFICATION</scope>
</reference>
<dbReference type="Gramene" id="TraesARI5D03G03181880.1">
    <property type="protein sequence ID" value="TraesARI5D03G03181880.1"/>
    <property type="gene ID" value="TraesARI5D03G03181880"/>
</dbReference>
<dbReference type="Gramene" id="TraesCS5D03G1185900.1">
    <property type="protein sequence ID" value="TraesCS5D03G1185900.1.CDS"/>
    <property type="gene ID" value="TraesCS5D03G1185900"/>
</dbReference>
<dbReference type="EnsemblPlants" id="TraesCS5D02G543700.1">
    <property type="protein sequence ID" value="TraesCS5D02G543700.1"/>
    <property type="gene ID" value="TraesCS5D02G543700"/>
</dbReference>
<dbReference type="Gramene" id="TraesWEE_scaffold_056611_01G000200.1">
    <property type="protein sequence ID" value="TraesWEE_scaffold_056611_01G000200.1"/>
    <property type="gene ID" value="TraesWEE_scaffold_056611_01G000200"/>
</dbReference>
<dbReference type="Proteomes" id="UP000019116">
    <property type="component" value="Chromosome 5D"/>
</dbReference>
<dbReference type="OMA" id="LMWTGVG"/>
<dbReference type="Gramene" id="TraesSYM5D03G03168750.1">
    <property type="protein sequence ID" value="TraesSYM5D03G03168750.1"/>
    <property type="gene ID" value="TraesSYM5D03G03168750"/>
</dbReference>
<accession>A0A3B6N1B9</accession>
<dbReference type="SUPFAM" id="SSF81383">
    <property type="entry name" value="F-box domain"/>
    <property type="match status" value="1"/>
</dbReference>
<dbReference type="Pfam" id="PF00646">
    <property type="entry name" value="F-box"/>
    <property type="match status" value="1"/>
</dbReference>
<dbReference type="PANTHER" id="PTHR32133:SF320">
    <property type="entry name" value="F-BOX DOMAIN-CONTAINING PROTEIN"/>
    <property type="match status" value="1"/>
</dbReference>
<dbReference type="RefSeq" id="XP_044400420.1">
    <property type="nucleotide sequence ID" value="XM_044544485.1"/>
</dbReference>
<dbReference type="Gramene" id="TraesMAC5D03G03227200.1">
    <property type="protein sequence ID" value="TraesMAC5D03G03227200.1"/>
    <property type="gene ID" value="TraesMAC5D03G03227200"/>
</dbReference>
<dbReference type="SUPFAM" id="SSF50965">
    <property type="entry name" value="Galactose oxidase, central domain"/>
    <property type="match status" value="1"/>
</dbReference>
<feature type="domain" description="F-box protein AT5G49610-like beta-propeller" evidence="2">
    <location>
        <begin position="112"/>
        <end position="308"/>
    </location>
</feature>
<dbReference type="GeneID" id="123123850"/>
<evidence type="ECO:0000259" key="1">
    <source>
        <dbReference type="Pfam" id="PF00646"/>
    </source>
</evidence>
<dbReference type="Gramene" id="TraesJAG5D03G03225250.1">
    <property type="protein sequence ID" value="TraesJAG5D03G03225250.1"/>
    <property type="gene ID" value="TraesJAG5D03G03225250"/>
</dbReference>
<keyword evidence="4" id="KW-1185">Reference proteome</keyword>